<organism evidence="1 2">
    <name type="scientific">Lentzea atacamensis</name>
    <dbReference type="NCBI Taxonomy" id="531938"/>
    <lineage>
        <taxon>Bacteria</taxon>
        <taxon>Bacillati</taxon>
        <taxon>Actinomycetota</taxon>
        <taxon>Actinomycetes</taxon>
        <taxon>Pseudonocardiales</taxon>
        <taxon>Pseudonocardiaceae</taxon>
        <taxon>Lentzea</taxon>
    </lineage>
</organism>
<dbReference type="Proteomes" id="UP000246005">
    <property type="component" value="Unassembled WGS sequence"/>
</dbReference>
<proteinExistence type="predicted"/>
<name>A0A316HJX7_9PSEU</name>
<dbReference type="EMBL" id="QGHB01000028">
    <property type="protein sequence ID" value="PWK78545.1"/>
    <property type="molecule type" value="Genomic_DNA"/>
</dbReference>
<evidence type="ECO:0000313" key="2">
    <source>
        <dbReference type="Proteomes" id="UP000246005"/>
    </source>
</evidence>
<accession>A0A316HJX7</accession>
<gene>
    <name evidence="1" type="ORF">C8D88_1287</name>
</gene>
<dbReference type="SUPFAM" id="SSF160104">
    <property type="entry name" value="Acetoacetate decarboxylase-like"/>
    <property type="match status" value="1"/>
</dbReference>
<evidence type="ECO:0000313" key="1">
    <source>
        <dbReference type="EMBL" id="PWK78545.1"/>
    </source>
</evidence>
<dbReference type="AlphaFoldDB" id="A0A316HJX7"/>
<comment type="caution">
    <text evidence="1">The sequence shown here is derived from an EMBL/GenBank/DDBJ whole genome shotgun (WGS) entry which is preliminary data.</text>
</comment>
<dbReference type="InterPro" id="IPR023375">
    <property type="entry name" value="ADC_dom_sf"/>
</dbReference>
<reference evidence="1 2" key="1">
    <citation type="submission" date="2018-05" db="EMBL/GenBank/DDBJ databases">
        <title>Genomic Encyclopedia of Type Strains, Phase IV (KMG-IV): sequencing the most valuable type-strain genomes for metagenomic binning, comparative biology and taxonomic classification.</title>
        <authorList>
            <person name="Goeker M."/>
        </authorList>
    </citation>
    <scope>NUCLEOTIDE SEQUENCE [LARGE SCALE GENOMIC DNA]</scope>
    <source>
        <strain evidence="1 2">DSM 45480</strain>
    </source>
</reference>
<sequence>MPWALFVTDTAVFWQKQSSRQTRPNQYGFRVAEHDFPGVHLFLFAVMGTVGLKPGATTTHSWVDSPTSQVAGNEMWGIRKGPAEFTFDHDPARSS</sequence>
<dbReference type="Gene3D" id="2.40.400.10">
    <property type="entry name" value="Acetoacetate decarboxylase-like"/>
    <property type="match status" value="1"/>
</dbReference>
<protein>
    <submittedName>
        <fullName evidence="1">Uncharacterized protein</fullName>
    </submittedName>
</protein>